<organism evidence="2 3">
    <name type="scientific">Sphingobacterium suaedae</name>
    <dbReference type="NCBI Taxonomy" id="1686402"/>
    <lineage>
        <taxon>Bacteria</taxon>
        <taxon>Pseudomonadati</taxon>
        <taxon>Bacteroidota</taxon>
        <taxon>Sphingobacteriia</taxon>
        <taxon>Sphingobacteriales</taxon>
        <taxon>Sphingobacteriaceae</taxon>
        <taxon>Sphingobacterium</taxon>
    </lineage>
</organism>
<dbReference type="Proteomes" id="UP001597545">
    <property type="component" value="Unassembled WGS sequence"/>
</dbReference>
<keyword evidence="1" id="KW-1133">Transmembrane helix</keyword>
<evidence type="ECO:0000256" key="1">
    <source>
        <dbReference type="SAM" id="Phobius"/>
    </source>
</evidence>
<gene>
    <name evidence="2" type="ORF">ACFSR5_11085</name>
</gene>
<feature type="transmembrane region" description="Helical" evidence="1">
    <location>
        <begin position="6"/>
        <end position="28"/>
    </location>
</feature>
<protein>
    <recommendedName>
        <fullName evidence="4">Auto-transporter adhesin head GIN domain-containing protein</fullName>
    </recommendedName>
</protein>
<proteinExistence type="predicted"/>
<keyword evidence="1" id="KW-0812">Transmembrane</keyword>
<keyword evidence="1" id="KW-0472">Membrane</keyword>
<name>A0ABW5KGR4_9SPHI</name>
<keyword evidence="3" id="KW-1185">Reference proteome</keyword>
<evidence type="ECO:0008006" key="4">
    <source>
        <dbReference type="Google" id="ProtNLM"/>
    </source>
</evidence>
<comment type="caution">
    <text evidence="2">The sequence shown here is derived from an EMBL/GenBank/DDBJ whole genome shotgun (WGS) entry which is preliminary data.</text>
</comment>
<evidence type="ECO:0000313" key="3">
    <source>
        <dbReference type="Proteomes" id="UP001597545"/>
    </source>
</evidence>
<dbReference type="RefSeq" id="WP_380903703.1">
    <property type="nucleotide sequence ID" value="NZ_JBHUEG010000001.1"/>
</dbReference>
<accession>A0ABW5KGR4</accession>
<dbReference type="EMBL" id="JBHULR010000004">
    <property type="protein sequence ID" value="MFD2548189.1"/>
    <property type="molecule type" value="Genomic_DNA"/>
</dbReference>
<evidence type="ECO:0000313" key="2">
    <source>
        <dbReference type="EMBL" id="MFD2548189.1"/>
    </source>
</evidence>
<sequence length="254" mass="28295">MKKSILYLIVGTVVAISILYFPNLYGIVQLREDNRPANALSRLWMGTRDLRIVKPLTTQVTVLRVEGNGQQIGLHIQPGNTNFMNSSDVHDYRVERVGDTLILHASNGFDAHISLAVPPKEVIFNKVIGSLNYRFDQTSLKLVANQHTRLTVRGGQGRERRPHLDSIALTVNERSVVNLSELEVTDLSAIIQNGEVNYTTSLKADSIHADLRGKSTIKSDKREDNQQVKHLVVSGNAGFFKNEFAGRGVSIKRN</sequence>
<reference evidence="3" key="1">
    <citation type="journal article" date="2019" name="Int. J. Syst. Evol. Microbiol.">
        <title>The Global Catalogue of Microorganisms (GCM) 10K type strain sequencing project: providing services to taxonomists for standard genome sequencing and annotation.</title>
        <authorList>
            <consortium name="The Broad Institute Genomics Platform"/>
            <consortium name="The Broad Institute Genome Sequencing Center for Infectious Disease"/>
            <person name="Wu L."/>
            <person name="Ma J."/>
        </authorList>
    </citation>
    <scope>NUCLEOTIDE SEQUENCE [LARGE SCALE GENOMIC DNA]</scope>
    <source>
        <strain evidence="3">KCTC 42662</strain>
    </source>
</reference>